<feature type="compositionally biased region" description="Polar residues" evidence="1">
    <location>
        <begin position="202"/>
        <end position="211"/>
    </location>
</feature>
<organism evidence="2 3">
    <name type="scientific">Trematosphaeria pertusa</name>
    <dbReference type="NCBI Taxonomy" id="390896"/>
    <lineage>
        <taxon>Eukaryota</taxon>
        <taxon>Fungi</taxon>
        <taxon>Dikarya</taxon>
        <taxon>Ascomycota</taxon>
        <taxon>Pezizomycotina</taxon>
        <taxon>Dothideomycetes</taxon>
        <taxon>Pleosporomycetidae</taxon>
        <taxon>Pleosporales</taxon>
        <taxon>Massarineae</taxon>
        <taxon>Trematosphaeriaceae</taxon>
        <taxon>Trematosphaeria</taxon>
    </lineage>
</organism>
<feature type="compositionally biased region" description="Basic and acidic residues" evidence="1">
    <location>
        <begin position="46"/>
        <end position="60"/>
    </location>
</feature>
<reference evidence="2" key="1">
    <citation type="journal article" date="2020" name="Stud. Mycol.">
        <title>101 Dothideomycetes genomes: a test case for predicting lifestyles and emergence of pathogens.</title>
        <authorList>
            <person name="Haridas S."/>
            <person name="Albert R."/>
            <person name="Binder M."/>
            <person name="Bloem J."/>
            <person name="Labutti K."/>
            <person name="Salamov A."/>
            <person name="Andreopoulos B."/>
            <person name="Baker S."/>
            <person name="Barry K."/>
            <person name="Bills G."/>
            <person name="Bluhm B."/>
            <person name="Cannon C."/>
            <person name="Castanera R."/>
            <person name="Culley D."/>
            <person name="Daum C."/>
            <person name="Ezra D."/>
            <person name="Gonzalez J."/>
            <person name="Henrissat B."/>
            <person name="Kuo A."/>
            <person name="Liang C."/>
            <person name="Lipzen A."/>
            <person name="Lutzoni F."/>
            <person name="Magnuson J."/>
            <person name="Mondo S."/>
            <person name="Nolan M."/>
            <person name="Ohm R."/>
            <person name="Pangilinan J."/>
            <person name="Park H.-J."/>
            <person name="Ramirez L."/>
            <person name="Alfaro M."/>
            <person name="Sun H."/>
            <person name="Tritt A."/>
            <person name="Yoshinaga Y."/>
            <person name="Zwiers L.-H."/>
            <person name="Turgeon B."/>
            <person name="Goodwin S."/>
            <person name="Spatafora J."/>
            <person name="Crous P."/>
            <person name="Grigoriev I."/>
        </authorList>
    </citation>
    <scope>NUCLEOTIDE SEQUENCE</scope>
    <source>
        <strain evidence="2">CBS 122368</strain>
    </source>
</reference>
<proteinExistence type="predicted"/>
<gene>
    <name evidence="2" type="ORF">BU26DRAFT_562198</name>
</gene>
<protein>
    <submittedName>
        <fullName evidence="2">Uncharacterized protein</fullName>
    </submittedName>
</protein>
<sequence>MSEHNDFHPGGPVMTFTIDLADGDDQVIINGIPIEYRRNGVSAELRDEPTSGLTHNDHGDVSQAANSVKGVPEPHTPASSQNGCERVMDLNQFLKYTDDRSNAALGLVALSGRGAGDSERTHAKPQNQNDWPNGVTDGASLNPFRNDRVHNQPQQHFQSRVTGNIQEASHGLAQTGLTPGTPPYAVQDILDDDTEYWNSVYKQRPQASGTDNAKDVTDHDKNAASVSSLSEDDIPLSMLHQWPLNPTAVRNVNVEHKLDQLVFPELRKKEVSTHETLQ</sequence>
<dbReference type="GeneID" id="54586335"/>
<accession>A0A6A6IS91</accession>
<dbReference type="EMBL" id="ML987192">
    <property type="protein sequence ID" value="KAF2252460.1"/>
    <property type="molecule type" value="Genomic_DNA"/>
</dbReference>
<dbReference type="RefSeq" id="XP_033687464.1">
    <property type="nucleotide sequence ID" value="XM_033833005.1"/>
</dbReference>
<evidence type="ECO:0000313" key="2">
    <source>
        <dbReference type="EMBL" id="KAF2252460.1"/>
    </source>
</evidence>
<evidence type="ECO:0000313" key="3">
    <source>
        <dbReference type="Proteomes" id="UP000800094"/>
    </source>
</evidence>
<dbReference type="Proteomes" id="UP000800094">
    <property type="component" value="Unassembled WGS sequence"/>
</dbReference>
<feature type="region of interest" description="Disordered" evidence="1">
    <location>
        <begin position="202"/>
        <end position="228"/>
    </location>
</feature>
<dbReference type="AlphaFoldDB" id="A0A6A6IS91"/>
<keyword evidence="3" id="KW-1185">Reference proteome</keyword>
<feature type="region of interest" description="Disordered" evidence="1">
    <location>
        <begin position="46"/>
        <end position="83"/>
    </location>
</feature>
<feature type="region of interest" description="Disordered" evidence="1">
    <location>
        <begin position="114"/>
        <end position="142"/>
    </location>
</feature>
<name>A0A6A6IS91_9PLEO</name>
<evidence type="ECO:0000256" key="1">
    <source>
        <dbReference type="SAM" id="MobiDB-lite"/>
    </source>
</evidence>
<feature type="compositionally biased region" description="Basic and acidic residues" evidence="1">
    <location>
        <begin position="212"/>
        <end position="222"/>
    </location>
</feature>